<dbReference type="Gene3D" id="1.10.8.60">
    <property type="match status" value="1"/>
</dbReference>
<dbReference type="Pfam" id="PF00158">
    <property type="entry name" value="Sigma54_activat"/>
    <property type="match status" value="1"/>
</dbReference>
<dbReference type="PANTHER" id="PTHR32071">
    <property type="entry name" value="TRANSCRIPTIONAL REGULATORY PROTEIN"/>
    <property type="match status" value="1"/>
</dbReference>
<reference evidence="4 5" key="1">
    <citation type="submission" date="2016-12" db="EMBL/GenBank/DDBJ databases">
        <authorList>
            <person name="Song W.-J."/>
            <person name="Kurnit D.M."/>
        </authorList>
    </citation>
    <scope>NUCLEOTIDE SEQUENCE [LARGE SCALE GENOMIC DNA]</scope>
    <source>
        <strain evidence="4 5">DSM 18488</strain>
    </source>
</reference>
<dbReference type="InterPro" id="IPR002078">
    <property type="entry name" value="Sigma_54_int"/>
</dbReference>
<gene>
    <name evidence="4" type="ORF">SAMN02745220_03121</name>
</gene>
<dbReference type="PANTHER" id="PTHR32071:SF122">
    <property type="entry name" value="SIGMA FACTOR"/>
    <property type="match status" value="1"/>
</dbReference>
<dbReference type="GO" id="GO:0005524">
    <property type="term" value="F:ATP binding"/>
    <property type="evidence" value="ECO:0007669"/>
    <property type="project" value="UniProtKB-KW"/>
</dbReference>
<dbReference type="RefSeq" id="WP_073614590.1">
    <property type="nucleotide sequence ID" value="NZ_FRFE01000016.1"/>
</dbReference>
<evidence type="ECO:0000313" key="4">
    <source>
        <dbReference type="EMBL" id="SHO49865.1"/>
    </source>
</evidence>
<dbReference type="OrthoDB" id="9814761at2"/>
<keyword evidence="5" id="KW-1185">Reference proteome</keyword>
<evidence type="ECO:0000256" key="1">
    <source>
        <dbReference type="ARBA" id="ARBA00022741"/>
    </source>
</evidence>
<dbReference type="GO" id="GO:0006355">
    <property type="term" value="P:regulation of DNA-templated transcription"/>
    <property type="evidence" value="ECO:0007669"/>
    <property type="project" value="InterPro"/>
</dbReference>
<name>A0A1M7YB59_9BACT</name>
<keyword evidence="1" id="KW-0547">Nucleotide-binding</keyword>
<organism evidence="4 5">
    <name type="scientific">Desulfopila aestuarii DSM 18488</name>
    <dbReference type="NCBI Taxonomy" id="1121416"/>
    <lineage>
        <taxon>Bacteria</taxon>
        <taxon>Pseudomonadati</taxon>
        <taxon>Thermodesulfobacteriota</taxon>
        <taxon>Desulfobulbia</taxon>
        <taxon>Desulfobulbales</taxon>
        <taxon>Desulfocapsaceae</taxon>
        <taxon>Desulfopila</taxon>
    </lineage>
</organism>
<feature type="domain" description="Sigma-54 factor interaction" evidence="3">
    <location>
        <begin position="183"/>
        <end position="410"/>
    </location>
</feature>
<protein>
    <submittedName>
        <fullName evidence="4">Sigma-54 interaction domain-containing protein</fullName>
    </submittedName>
</protein>
<evidence type="ECO:0000313" key="5">
    <source>
        <dbReference type="Proteomes" id="UP000184603"/>
    </source>
</evidence>
<dbReference type="STRING" id="1121416.SAMN02745220_03121"/>
<dbReference type="CDD" id="cd00009">
    <property type="entry name" value="AAA"/>
    <property type="match status" value="1"/>
</dbReference>
<dbReference type="InterPro" id="IPR027417">
    <property type="entry name" value="P-loop_NTPase"/>
</dbReference>
<dbReference type="Gene3D" id="3.40.50.300">
    <property type="entry name" value="P-loop containing nucleotide triphosphate hydrolases"/>
    <property type="match status" value="1"/>
</dbReference>
<sequence length="486" mass="55654">MQGVERDFFRTIRDAILSNPFGRTRQELDLVATGLPAETPLKEILERLVAKVGQHIHEVESRQVELAAEDRRLLEYGKLFYTFHLFCDAYDEHIRKQEVRGETCCQVVFARDVLSMLTGYGFSEPDALRLFALFFQMRRAYYFIRTIAGESRSVVGFRHALWNNVFTGDIRLYNDYLWDRMEDFSTMILGETGTGKGMAAAAIGRSGFIPFNPKTSTFSESFAKAFIAINLSQYPEQLIESELFGHKKGAFTGAVDNHQGIFARCSPCGAIFLDEIGDVSVPVQIKLLQVLQSRTFAPVGSHKVERFQGRVIAATNRDLTALRKLGAFRDDFYYRLCSDIIEVPPLRRRLAEHPGELRLLLEVTVRRILGKNSEEIVERVETYIERHQPSGYSWPGNIRELEQCIRRILLNNNYLWQQQSEDGSPQQLARELEQGECTAQQLLTRYCGHLYRLHGTYEEVARLTNLDRRTARKYILAAIEATKGNG</sequence>
<dbReference type="InterPro" id="IPR003593">
    <property type="entry name" value="AAA+_ATPase"/>
</dbReference>
<evidence type="ECO:0000259" key="3">
    <source>
        <dbReference type="PROSITE" id="PS50045"/>
    </source>
</evidence>
<dbReference type="SMART" id="SM00382">
    <property type="entry name" value="AAA"/>
    <property type="match status" value="1"/>
</dbReference>
<dbReference type="PROSITE" id="PS50045">
    <property type="entry name" value="SIGMA54_INTERACT_4"/>
    <property type="match status" value="1"/>
</dbReference>
<dbReference type="Proteomes" id="UP000184603">
    <property type="component" value="Unassembled WGS sequence"/>
</dbReference>
<dbReference type="EMBL" id="FRFE01000016">
    <property type="protein sequence ID" value="SHO49865.1"/>
    <property type="molecule type" value="Genomic_DNA"/>
</dbReference>
<accession>A0A1M7YB59</accession>
<dbReference type="SUPFAM" id="SSF52540">
    <property type="entry name" value="P-loop containing nucleoside triphosphate hydrolases"/>
    <property type="match status" value="1"/>
</dbReference>
<keyword evidence="2" id="KW-0067">ATP-binding</keyword>
<dbReference type="AlphaFoldDB" id="A0A1M7YB59"/>
<proteinExistence type="predicted"/>
<evidence type="ECO:0000256" key="2">
    <source>
        <dbReference type="ARBA" id="ARBA00022840"/>
    </source>
</evidence>